<evidence type="ECO:0000313" key="2">
    <source>
        <dbReference type="EMBL" id="MEL1244312.1"/>
    </source>
</evidence>
<evidence type="ECO:0000313" key="3">
    <source>
        <dbReference type="Proteomes" id="UP001464555"/>
    </source>
</evidence>
<feature type="transmembrane region" description="Helical" evidence="1">
    <location>
        <begin position="30"/>
        <end position="50"/>
    </location>
</feature>
<proteinExistence type="predicted"/>
<keyword evidence="3" id="KW-1185">Reference proteome</keyword>
<gene>
    <name evidence="2" type="ORF">AAEO56_08585</name>
</gene>
<dbReference type="EMBL" id="JBBYHR010000004">
    <property type="protein sequence ID" value="MEL1244312.1"/>
    <property type="molecule type" value="Genomic_DNA"/>
</dbReference>
<name>A0ABU9HXP3_9FLAO</name>
<accession>A0ABU9HXP3</accession>
<dbReference type="PROSITE" id="PS51257">
    <property type="entry name" value="PROKAR_LIPOPROTEIN"/>
    <property type="match status" value="1"/>
</dbReference>
<keyword evidence="1" id="KW-0472">Membrane</keyword>
<protein>
    <recommendedName>
        <fullName evidence="4">Phosphatidate cytidylyltransferase</fullName>
    </recommendedName>
</protein>
<evidence type="ECO:0000256" key="1">
    <source>
        <dbReference type="SAM" id="Phobius"/>
    </source>
</evidence>
<organism evidence="2 3">
    <name type="scientific">Flavobacterium arundinis</name>
    <dbReference type="NCBI Taxonomy" id="3139143"/>
    <lineage>
        <taxon>Bacteria</taxon>
        <taxon>Pseudomonadati</taxon>
        <taxon>Bacteroidota</taxon>
        <taxon>Flavobacteriia</taxon>
        <taxon>Flavobacteriales</taxon>
        <taxon>Flavobacteriaceae</taxon>
        <taxon>Flavobacterium</taxon>
    </lineage>
</organism>
<reference evidence="2 3" key="1">
    <citation type="submission" date="2024-04" db="EMBL/GenBank/DDBJ databases">
        <title>Flavobacterium sp. DGU11 16S ribosomal RNA gene Genome sequencing and assembly.</title>
        <authorList>
            <person name="Park S."/>
        </authorList>
    </citation>
    <scope>NUCLEOTIDE SEQUENCE [LARGE SCALE GENOMIC DNA]</scope>
    <source>
        <strain evidence="2 3">DGU11</strain>
    </source>
</reference>
<keyword evidence="1" id="KW-0812">Transmembrane</keyword>
<dbReference type="RefSeq" id="WP_341696630.1">
    <property type="nucleotide sequence ID" value="NZ_JBBYHR010000004.1"/>
</dbReference>
<dbReference type="Proteomes" id="UP001464555">
    <property type="component" value="Unassembled WGS sequence"/>
</dbReference>
<sequence>MQNRVIKLSLFAMLLSLVTSCEVVGDIFKAGMWVGVIIVIAVVGLIIWLISRFRK</sequence>
<evidence type="ECO:0008006" key="4">
    <source>
        <dbReference type="Google" id="ProtNLM"/>
    </source>
</evidence>
<comment type="caution">
    <text evidence="2">The sequence shown here is derived from an EMBL/GenBank/DDBJ whole genome shotgun (WGS) entry which is preliminary data.</text>
</comment>
<keyword evidence="1" id="KW-1133">Transmembrane helix</keyword>